<comment type="caution">
    <text evidence="5">The sequence shown here is derived from an EMBL/GenBank/DDBJ whole genome shotgun (WGS) entry which is preliminary data.</text>
</comment>
<organism evidence="5 6">
    <name type="scientific">Rodentibacter trehalosifermentans</name>
    <dbReference type="NCBI Taxonomy" id="1908263"/>
    <lineage>
        <taxon>Bacteria</taxon>
        <taxon>Pseudomonadati</taxon>
        <taxon>Pseudomonadota</taxon>
        <taxon>Gammaproteobacteria</taxon>
        <taxon>Pasteurellales</taxon>
        <taxon>Pasteurellaceae</taxon>
        <taxon>Rodentibacter</taxon>
    </lineage>
</organism>
<dbReference type="InterPro" id="IPR006500">
    <property type="entry name" value="Helicase_put_C_phage/plasmid"/>
</dbReference>
<reference evidence="5 6" key="1">
    <citation type="submission" date="2016-10" db="EMBL/GenBank/DDBJ databases">
        <title>Rodentibacter gen. nov. and new species.</title>
        <authorList>
            <person name="Christensen H."/>
        </authorList>
    </citation>
    <scope>NUCLEOTIDE SEQUENCE [LARGE SCALE GENOMIC DNA]</scope>
    <source>
        <strain evidence="5 6">H1983213011</strain>
    </source>
</reference>
<dbReference type="EMBL" id="MLHK01000086">
    <property type="protein sequence ID" value="OOF42805.1"/>
    <property type="molecule type" value="Genomic_DNA"/>
</dbReference>
<dbReference type="Gene3D" id="1.10.10.10">
    <property type="entry name" value="Winged helix-like DNA-binding domain superfamily/Winged helix DNA-binding domain"/>
    <property type="match status" value="1"/>
</dbReference>
<dbReference type="PANTHER" id="PTHR35372">
    <property type="entry name" value="ATP BINDING PROTEIN-RELATED"/>
    <property type="match status" value="1"/>
</dbReference>
<dbReference type="GO" id="GO:0005524">
    <property type="term" value="F:ATP binding"/>
    <property type="evidence" value="ECO:0007669"/>
    <property type="project" value="UniProtKB-KW"/>
</dbReference>
<dbReference type="Proteomes" id="UP000188728">
    <property type="component" value="Unassembled WGS sequence"/>
</dbReference>
<dbReference type="InterPro" id="IPR014818">
    <property type="entry name" value="Phage/plasmid_primase_P4_C"/>
</dbReference>
<dbReference type="InterPro" id="IPR036388">
    <property type="entry name" value="WH-like_DNA-bd_sf"/>
</dbReference>
<evidence type="ECO:0000313" key="6">
    <source>
        <dbReference type="Proteomes" id="UP000188728"/>
    </source>
</evidence>
<protein>
    <recommendedName>
        <fullName evidence="4">SF3 helicase domain-containing protein</fullName>
    </recommendedName>
</protein>
<dbReference type="InterPro" id="IPR051620">
    <property type="entry name" value="ORF904-like_C"/>
</dbReference>
<dbReference type="InterPro" id="IPR014015">
    <property type="entry name" value="Helicase_SF3_DNA-vir"/>
</dbReference>
<dbReference type="GO" id="GO:0016787">
    <property type="term" value="F:hydrolase activity"/>
    <property type="evidence" value="ECO:0007669"/>
    <property type="project" value="UniProtKB-KW"/>
</dbReference>
<keyword evidence="3" id="KW-0067">ATP-binding</keyword>
<dbReference type="PANTHER" id="PTHR35372:SF2">
    <property type="entry name" value="SF3 HELICASE DOMAIN-CONTAINING PROTEIN"/>
    <property type="match status" value="1"/>
</dbReference>
<dbReference type="InterPro" id="IPR027417">
    <property type="entry name" value="P-loop_NTPase"/>
</dbReference>
<dbReference type="InterPro" id="IPR045455">
    <property type="entry name" value="NrS-1_pol-like_helicase"/>
</dbReference>
<dbReference type="Pfam" id="PF08706">
    <property type="entry name" value="D5_N"/>
    <property type="match status" value="1"/>
</dbReference>
<sequence>MGKPNLDFIAFNNGVINRKTGEFLPHNKDYFLLSCIDIDYNLKRSETINFNKWLDWVSKKDPIKRKTILAALYMILGNFYQWQLFLEITGEGGSGKSVFNDIALMIAGEKNSASVNLKDLEKISTRTILLNKTFVFAPDQGKIKSDGAVLKGLTGEDMLLFEPKYVESFNAKIKAVFLITDNEPIIFTEHNGGISRRRTLFLFADKVPDNIKDDKLTDKIKLEIPDIIHLLINTFKDNPDEAKRLLEAQRDSKEAMAIKREVDHLLDFASYFETRESCNGLKAGKSGGEATAIYSLYKIYCQALDEQPIKQRNFMKFFKNALKQHHHKEPYKEKTAARITITNVYLKDDWEIVRQQWLS</sequence>
<dbReference type="PROSITE" id="PS51206">
    <property type="entry name" value="SF3_HELICASE_1"/>
    <property type="match status" value="1"/>
</dbReference>
<dbReference type="AlphaFoldDB" id="A0A1V3ILX8"/>
<accession>A0A1V3ILX8</accession>
<dbReference type="SUPFAM" id="SSF52540">
    <property type="entry name" value="P-loop containing nucleoside triphosphate hydrolases"/>
    <property type="match status" value="1"/>
</dbReference>
<name>A0A1V3ILX8_9PAST</name>
<dbReference type="Gene3D" id="3.40.50.300">
    <property type="entry name" value="P-loop containing nucleotide triphosphate hydrolases"/>
    <property type="match status" value="1"/>
</dbReference>
<keyword evidence="2" id="KW-0378">Hydrolase</keyword>
<evidence type="ECO:0000256" key="1">
    <source>
        <dbReference type="ARBA" id="ARBA00022741"/>
    </source>
</evidence>
<feature type="domain" description="SF3 helicase" evidence="4">
    <location>
        <begin position="63"/>
        <end position="216"/>
    </location>
</feature>
<keyword evidence="1" id="KW-0547">Nucleotide-binding</keyword>
<evidence type="ECO:0000256" key="2">
    <source>
        <dbReference type="ARBA" id="ARBA00022801"/>
    </source>
</evidence>
<dbReference type="NCBIfam" id="TIGR01613">
    <property type="entry name" value="primase_Cterm"/>
    <property type="match status" value="1"/>
</dbReference>
<dbReference type="Pfam" id="PF19263">
    <property type="entry name" value="DUF5906"/>
    <property type="match status" value="1"/>
</dbReference>
<evidence type="ECO:0000256" key="3">
    <source>
        <dbReference type="ARBA" id="ARBA00022840"/>
    </source>
</evidence>
<evidence type="ECO:0000259" key="4">
    <source>
        <dbReference type="PROSITE" id="PS51206"/>
    </source>
</evidence>
<proteinExistence type="predicted"/>
<gene>
    <name evidence="5" type="ORF">BKK51_12425</name>
</gene>
<evidence type="ECO:0000313" key="5">
    <source>
        <dbReference type="EMBL" id="OOF42805.1"/>
    </source>
</evidence>